<dbReference type="KEGG" id="qsa:O6P43_004793"/>
<dbReference type="InterPro" id="IPR002110">
    <property type="entry name" value="Ankyrin_rpt"/>
</dbReference>
<evidence type="ECO:0000256" key="4">
    <source>
        <dbReference type="PROSITE-ProRule" id="PRU00023"/>
    </source>
</evidence>
<evidence type="ECO:0000313" key="5">
    <source>
        <dbReference type="EMBL" id="KAJ7974773.1"/>
    </source>
</evidence>
<keyword evidence="6" id="KW-1185">Reference proteome</keyword>
<protein>
    <submittedName>
        <fullName evidence="5">Ankyrin</fullName>
    </submittedName>
</protein>
<comment type="caution">
    <text evidence="5">The sequence shown here is derived from an EMBL/GenBank/DDBJ whole genome shotgun (WGS) entry which is preliminary data.</text>
</comment>
<keyword evidence="2" id="KW-0677">Repeat</keyword>
<feature type="repeat" description="ANK" evidence="4">
    <location>
        <begin position="420"/>
        <end position="452"/>
    </location>
</feature>
<organism evidence="5 6">
    <name type="scientific">Quillaja saponaria</name>
    <name type="common">Soap bark tree</name>
    <dbReference type="NCBI Taxonomy" id="32244"/>
    <lineage>
        <taxon>Eukaryota</taxon>
        <taxon>Viridiplantae</taxon>
        <taxon>Streptophyta</taxon>
        <taxon>Embryophyta</taxon>
        <taxon>Tracheophyta</taxon>
        <taxon>Spermatophyta</taxon>
        <taxon>Magnoliopsida</taxon>
        <taxon>eudicotyledons</taxon>
        <taxon>Gunneridae</taxon>
        <taxon>Pentapetalae</taxon>
        <taxon>rosids</taxon>
        <taxon>fabids</taxon>
        <taxon>Fabales</taxon>
        <taxon>Quillajaceae</taxon>
        <taxon>Quillaja</taxon>
    </lineage>
</organism>
<dbReference type="AlphaFoldDB" id="A0AAD7Q4M8"/>
<dbReference type="Pfam" id="PF13637">
    <property type="entry name" value="Ank_4"/>
    <property type="match status" value="1"/>
</dbReference>
<dbReference type="Gene3D" id="1.25.40.20">
    <property type="entry name" value="Ankyrin repeat-containing domain"/>
    <property type="match status" value="4"/>
</dbReference>
<dbReference type="SMART" id="SM00248">
    <property type="entry name" value="ANK"/>
    <property type="match status" value="8"/>
</dbReference>
<evidence type="ECO:0000313" key="6">
    <source>
        <dbReference type="Proteomes" id="UP001163823"/>
    </source>
</evidence>
<proteinExistence type="predicted"/>
<gene>
    <name evidence="5" type="ORF">O6P43_004793</name>
</gene>
<dbReference type="InterPro" id="IPR036770">
    <property type="entry name" value="Ankyrin_rpt-contain_sf"/>
</dbReference>
<name>A0AAD7Q4M8_QUISA</name>
<dbReference type="Pfam" id="PF00023">
    <property type="entry name" value="Ank"/>
    <property type="match status" value="1"/>
</dbReference>
<dbReference type="PANTHER" id="PTHR24123:SF139">
    <property type="entry name" value="ANKYRIN"/>
    <property type="match status" value="1"/>
</dbReference>
<dbReference type="SUPFAM" id="SSF48403">
    <property type="entry name" value="Ankyrin repeat"/>
    <property type="match status" value="1"/>
</dbReference>
<dbReference type="Proteomes" id="UP001163823">
    <property type="component" value="Chromosome 3"/>
</dbReference>
<comment type="subcellular location">
    <subcellularLocation>
        <location evidence="1">Cell membrane</location>
        <topology evidence="1">Peripheral membrane protein</topology>
        <orientation evidence="1">Cytoplasmic side</orientation>
    </subcellularLocation>
</comment>
<sequence length="635" mass="68827">MTVFSGKRVFAVDYEAEVSQRLLEASHSGDLKLAMECISDPFVDVNFVGAVCLKTRKTDVVLRDESPTEVRVEHEEFKTDVTALFLAVHSGNVRLVKKLLNTGADVNQKLFKGFATTAAVREGHLDILEVLLKAGASQPACEEALFEASCHGLARLTELLMGSDLIRPQFAVHALVTACCRGFADVVETLIKCGVDVSAADRVLLQSLKPSLHTNVDCTALVAAVVNRQVPVVRLLLQTGAKVDISVRLGAWSWDTCTGEECRVGAGLGEPYTITWCAVEYFEMSGAILRMLLQHLSPNTPLYGRTLLHHAILCDAGETALMISAKYKHKKCLKVLMMAGADFGLVNVAGESVGSIAGSNRWSLGFQQSVLDVLKGGRIPRSSNISVFSPLVFAAHAGDAEALKAVIGSGEFNLDQQDGNGFSVVMVTAMKGHVEAFRLLVYAGADVKLCNKSGQNAITLSESNQNHELFEKAREGHESTCQLLISHGAHCNVKNARGETALQLARKSKNGAESVILDELARKLVLGGAYVQKHTKGGRGSPHRKEIRMVGSAGVLRWGKSSRRNVMCREAELGPSLAFRKYRRNKGDADEPGVFRVVTTKNKEMHFVCNGGGFEAAELWVRGIKLVTKEAKFVK</sequence>
<dbReference type="Pfam" id="PF12796">
    <property type="entry name" value="Ank_2"/>
    <property type="match status" value="3"/>
</dbReference>
<dbReference type="EMBL" id="JARAOO010000003">
    <property type="protein sequence ID" value="KAJ7974773.1"/>
    <property type="molecule type" value="Genomic_DNA"/>
</dbReference>
<evidence type="ECO:0000256" key="1">
    <source>
        <dbReference type="ARBA" id="ARBA00004413"/>
    </source>
</evidence>
<feature type="repeat" description="ANK" evidence="4">
    <location>
        <begin position="316"/>
        <end position="348"/>
    </location>
</feature>
<evidence type="ECO:0000256" key="2">
    <source>
        <dbReference type="ARBA" id="ARBA00022737"/>
    </source>
</evidence>
<dbReference type="GO" id="GO:0005886">
    <property type="term" value="C:plasma membrane"/>
    <property type="evidence" value="ECO:0007669"/>
    <property type="project" value="UniProtKB-SubCell"/>
</dbReference>
<feature type="repeat" description="ANK" evidence="4">
    <location>
        <begin position="79"/>
        <end position="111"/>
    </location>
</feature>
<dbReference type="PROSITE" id="PS50088">
    <property type="entry name" value="ANK_REPEAT"/>
    <property type="match status" value="3"/>
</dbReference>
<accession>A0AAD7Q4M8</accession>
<dbReference type="InterPro" id="IPR051165">
    <property type="entry name" value="Multifunctional_ANK_Repeat"/>
</dbReference>
<dbReference type="PROSITE" id="PS50297">
    <property type="entry name" value="ANK_REP_REGION"/>
    <property type="match status" value="1"/>
</dbReference>
<evidence type="ECO:0000256" key="3">
    <source>
        <dbReference type="ARBA" id="ARBA00023043"/>
    </source>
</evidence>
<keyword evidence="3 4" id="KW-0040">ANK repeat</keyword>
<reference evidence="5" key="1">
    <citation type="journal article" date="2023" name="Science">
        <title>Elucidation of the pathway for biosynthesis of saponin adjuvants from the soapbark tree.</title>
        <authorList>
            <person name="Reed J."/>
            <person name="Orme A."/>
            <person name="El-Demerdash A."/>
            <person name="Owen C."/>
            <person name="Martin L.B.B."/>
            <person name="Misra R.C."/>
            <person name="Kikuchi S."/>
            <person name="Rejzek M."/>
            <person name="Martin A.C."/>
            <person name="Harkess A."/>
            <person name="Leebens-Mack J."/>
            <person name="Louveau T."/>
            <person name="Stephenson M.J."/>
            <person name="Osbourn A."/>
        </authorList>
    </citation>
    <scope>NUCLEOTIDE SEQUENCE</scope>
    <source>
        <strain evidence="5">S10</strain>
    </source>
</reference>
<dbReference type="PANTHER" id="PTHR24123">
    <property type="entry name" value="ANKYRIN REPEAT-CONTAINING"/>
    <property type="match status" value="1"/>
</dbReference>